<evidence type="ECO:0000256" key="7">
    <source>
        <dbReference type="ARBA" id="ARBA00022889"/>
    </source>
</evidence>
<feature type="chain" id="PRO_5032355951" evidence="14">
    <location>
        <begin position="19"/>
        <end position="811"/>
    </location>
</feature>
<gene>
    <name evidence="16" type="ORF">SPHA_46612</name>
</gene>
<organism evidence="16 17">
    <name type="scientific">Acanthosepion pharaonis</name>
    <name type="common">Pharaoh cuttlefish</name>
    <name type="synonym">Sepia pharaonis</name>
    <dbReference type="NCBI Taxonomy" id="158019"/>
    <lineage>
        <taxon>Eukaryota</taxon>
        <taxon>Metazoa</taxon>
        <taxon>Spiralia</taxon>
        <taxon>Lophotrochozoa</taxon>
        <taxon>Mollusca</taxon>
        <taxon>Cephalopoda</taxon>
        <taxon>Coleoidea</taxon>
        <taxon>Decapodiformes</taxon>
        <taxon>Sepiida</taxon>
        <taxon>Sepiina</taxon>
        <taxon>Sepiidae</taxon>
        <taxon>Acanthosepion</taxon>
    </lineage>
</organism>
<keyword evidence="2" id="KW-1003">Cell membrane</keyword>
<evidence type="ECO:0000256" key="5">
    <source>
        <dbReference type="ARBA" id="ARBA00022737"/>
    </source>
</evidence>
<name>A0A812D4V1_ACAPH</name>
<dbReference type="InterPro" id="IPR015919">
    <property type="entry name" value="Cadherin-like_sf"/>
</dbReference>
<dbReference type="OrthoDB" id="6252479at2759"/>
<keyword evidence="6 11" id="KW-0106">Calcium</keyword>
<keyword evidence="4 14" id="KW-0732">Signal</keyword>
<dbReference type="SUPFAM" id="SSF49313">
    <property type="entry name" value="Cadherin-like"/>
    <property type="match status" value="6"/>
</dbReference>
<comment type="subcellular location">
    <subcellularLocation>
        <location evidence="1">Cell membrane</location>
        <topology evidence="1">Single-pass type I membrane protein</topology>
    </subcellularLocation>
</comment>
<feature type="domain" description="Cadherin" evidence="15">
    <location>
        <begin position="25"/>
        <end position="133"/>
    </location>
</feature>
<dbReference type="PRINTS" id="PR00205">
    <property type="entry name" value="CADHERIN"/>
</dbReference>
<evidence type="ECO:0000256" key="1">
    <source>
        <dbReference type="ARBA" id="ARBA00004251"/>
    </source>
</evidence>
<feature type="domain" description="Cadherin" evidence="15">
    <location>
        <begin position="360"/>
        <end position="463"/>
    </location>
</feature>
<dbReference type="GO" id="GO:0005509">
    <property type="term" value="F:calcium ion binding"/>
    <property type="evidence" value="ECO:0007669"/>
    <property type="project" value="UniProtKB-UniRule"/>
</dbReference>
<keyword evidence="9 13" id="KW-0472">Membrane</keyword>
<feature type="region of interest" description="Disordered" evidence="12">
    <location>
        <begin position="763"/>
        <end position="794"/>
    </location>
</feature>
<dbReference type="InterPro" id="IPR013164">
    <property type="entry name" value="Cadherin_N"/>
</dbReference>
<proteinExistence type="predicted"/>
<dbReference type="FunFam" id="2.60.40.60:FF:000004">
    <property type="entry name" value="Protocadherin 1 gamma 2"/>
    <property type="match status" value="1"/>
</dbReference>
<sequence>MFVSSLCLLLSAFQVTLGVDFTYYVQEGQNPGTYVGDIAADTHLLDRISPQDRKLIRFSQIKHAIPTAAQLFRVSRSTGKLYTAQTLDAEAICIRSEECYKMVDVAVRKGESFITILEIKVMVKDVNDHQPLFPDKQVFIQFSEDDRKGAKRSIPNAVDQDAGVGNSQITYELKKNKEEPFTLSVAKNLDGTSKLSITLEDMLDREVKDSYVIQVVAKDRGTPPRQSVLDVHISVTDVNDNPPIFSQNVYNVSIKYEHDKALPITILSATDSDLNQNRKISFHFSSQTSSIARTLFELNVETGEIFLRKKIAFGQKLTYKLYVQATDRGSPPLSSTAMVIVNVINQQNTPPSIDVSFVSESTGNTASISEDIEVGSFIAYVKVTDNDVGQNGEVSCYLQHQKFQLQTLGTKKYKVIIKNPLDREVQDHHDITISCQDKGMPPLHSESKFSIKVLDVNDVRPQFTERTLKFSIYENQRSKFPVGYINATDPDLGLSGQLSYSLLDDKKHFLPFQISNDGLISTLVSLDHEFQSVYNFKVLVRDNGSPSFNNTVNVIVEVRDRNDNAPHFIFPSINPFTLEVIYYAHHTKNITVLKATDKDSRENSFLKYEMTSGNEKKMFFLNRYSGLLTFARELTQQDAGTYYFCLIVKDNGIPVLSATTNLTIVLTVSNKTYEMLNGGNGQGDEKVHMFLMIAIVLVSMTVSVPITAAMAICFVRCRNSRNANTNSCKKHISEQKHLMCTSHLDTSWAEVPGDRTTEFDTTIRSGSHQIKSRRGIYPGDQLDKSRKSTASGGSRTLKDKEVVYQVSAFLF</sequence>
<keyword evidence="5" id="KW-0677">Repeat</keyword>
<dbReference type="GO" id="GO:0007156">
    <property type="term" value="P:homophilic cell adhesion via plasma membrane adhesion molecules"/>
    <property type="evidence" value="ECO:0007669"/>
    <property type="project" value="InterPro"/>
</dbReference>
<feature type="transmembrane region" description="Helical" evidence="13">
    <location>
        <begin position="689"/>
        <end position="715"/>
    </location>
</feature>
<dbReference type="InterPro" id="IPR002126">
    <property type="entry name" value="Cadherin-like_dom"/>
</dbReference>
<evidence type="ECO:0000256" key="8">
    <source>
        <dbReference type="ARBA" id="ARBA00022989"/>
    </source>
</evidence>
<keyword evidence="3 13" id="KW-0812">Transmembrane</keyword>
<dbReference type="InterPro" id="IPR050174">
    <property type="entry name" value="Protocadherin/Cadherin-CA"/>
</dbReference>
<evidence type="ECO:0000256" key="4">
    <source>
        <dbReference type="ARBA" id="ARBA00022729"/>
    </source>
</evidence>
<dbReference type="FunFam" id="2.60.40.60:FF:000002">
    <property type="entry name" value="Protocadherin alpha 2"/>
    <property type="match status" value="1"/>
</dbReference>
<evidence type="ECO:0000313" key="16">
    <source>
        <dbReference type="EMBL" id="CAE1287490.1"/>
    </source>
</evidence>
<dbReference type="Gene3D" id="2.60.40.60">
    <property type="entry name" value="Cadherins"/>
    <property type="match status" value="6"/>
</dbReference>
<accession>A0A812D4V1</accession>
<dbReference type="FunFam" id="2.60.40.60:FF:000007">
    <property type="entry name" value="Protocadherin alpha 2"/>
    <property type="match status" value="1"/>
</dbReference>
<dbReference type="InterPro" id="IPR020894">
    <property type="entry name" value="Cadherin_CS"/>
</dbReference>
<dbReference type="FunFam" id="2.60.40.60:FF:000134">
    <property type="entry name" value="protocadherin Fat 4"/>
    <property type="match status" value="1"/>
</dbReference>
<dbReference type="Proteomes" id="UP000597762">
    <property type="component" value="Unassembled WGS sequence"/>
</dbReference>
<dbReference type="PROSITE" id="PS00232">
    <property type="entry name" value="CADHERIN_1"/>
    <property type="match status" value="2"/>
</dbReference>
<keyword evidence="10" id="KW-0325">Glycoprotein</keyword>
<evidence type="ECO:0000256" key="13">
    <source>
        <dbReference type="SAM" id="Phobius"/>
    </source>
</evidence>
<evidence type="ECO:0000259" key="15">
    <source>
        <dbReference type="PROSITE" id="PS50268"/>
    </source>
</evidence>
<dbReference type="Pfam" id="PF00028">
    <property type="entry name" value="Cadherin"/>
    <property type="match status" value="5"/>
</dbReference>
<keyword evidence="17" id="KW-1185">Reference proteome</keyword>
<dbReference type="PANTHER" id="PTHR24028">
    <property type="entry name" value="CADHERIN-87A"/>
    <property type="match status" value="1"/>
</dbReference>
<comment type="caution">
    <text evidence="16">The sequence shown here is derived from an EMBL/GenBank/DDBJ whole genome shotgun (WGS) entry which is preliminary data.</text>
</comment>
<dbReference type="CDD" id="cd11304">
    <property type="entry name" value="Cadherin_repeat"/>
    <property type="match status" value="6"/>
</dbReference>
<evidence type="ECO:0000256" key="12">
    <source>
        <dbReference type="SAM" id="MobiDB-lite"/>
    </source>
</evidence>
<evidence type="ECO:0000256" key="2">
    <source>
        <dbReference type="ARBA" id="ARBA00022475"/>
    </source>
</evidence>
<dbReference type="SMART" id="SM00112">
    <property type="entry name" value="CA"/>
    <property type="match status" value="6"/>
</dbReference>
<keyword evidence="8 13" id="KW-1133">Transmembrane helix</keyword>
<dbReference type="FunFam" id="2.60.40.60:FF:000020">
    <property type="entry name" value="Dachsous cadherin-related 1b"/>
    <property type="match status" value="1"/>
</dbReference>
<reference evidence="16" key="1">
    <citation type="submission" date="2021-01" db="EMBL/GenBank/DDBJ databases">
        <authorList>
            <person name="Li R."/>
            <person name="Bekaert M."/>
        </authorList>
    </citation>
    <scope>NUCLEOTIDE SEQUENCE</scope>
    <source>
        <strain evidence="16">Farmed</strain>
    </source>
</reference>
<evidence type="ECO:0000256" key="10">
    <source>
        <dbReference type="ARBA" id="ARBA00023180"/>
    </source>
</evidence>
<dbReference type="AlphaFoldDB" id="A0A812D4V1"/>
<dbReference type="GO" id="GO:0005886">
    <property type="term" value="C:plasma membrane"/>
    <property type="evidence" value="ECO:0007669"/>
    <property type="project" value="UniProtKB-SubCell"/>
</dbReference>
<dbReference type="EMBL" id="CAHIKZ030002476">
    <property type="protein sequence ID" value="CAE1287490.1"/>
    <property type="molecule type" value="Genomic_DNA"/>
</dbReference>
<evidence type="ECO:0000256" key="14">
    <source>
        <dbReference type="SAM" id="SignalP"/>
    </source>
</evidence>
<feature type="domain" description="Cadherin" evidence="15">
    <location>
        <begin position="464"/>
        <end position="568"/>
    </location>
</feature>
<evidence type="ECO:0000256" key="11">
    <source>
        <dbReference type="PROSITE-ProRule" id="PRU00043"/>
    </source>
</evidence>
<keyword evidence="7" id="KW-0130">Cell adhesion</keyword>
<feature type="signal peptide" evidence="14">
    <location>
        <begin position="1"/>
        <end position="18"/>
    </location>
</feature>
<dbReference type="PANTHER" id="PTHR24028:SF146">
    <property type="entry name" value="CADHERIN 96CB, ISOFORM D-RELATED"/>
    <property type="match status" value="1"/>
</dbReference>
<dbReference type="Pfam" id="PF08266">
    <property type="entry name" value="Cadherin_2"/>
    <property type="match status" value="1"/>
</dbReference>
<feature type="domain" description="Cadherin" evidence="15">
    <location>
        <begin position="590"/>
        <end position="676"/>
    </location>
</feature>
<feature type="domain" description="Cadherin" evidence="15">
    <location>
        <begin position="134"/>
        <end position="245"/>
    </location>
</feature>
<evidence type="ECO:0000256" key="9">
    <source>
        <dbReference type="ARBA" id="ARBA00023136"/>
    </source>
</evidence>
<evidence type="ECO:0000256" key="6">
    <source>
        <dbReference type="ARBA" id="ARBA00022837"/>
    </source>
</evidence>
<feature type="domain" description="Cadherin" evidence="15">
    <location>
        <begin position="246"/>
        <end position="353"/>
    </location>
</feature>
<evidence type="ECO:0000313" key="17">
    <source>
        <dbReference type="Proteomes" id="UP000597762"/>
    </source>
</evidence>
<evidence type="ECO:0000256" key="3">
    <source>
        <dbReference type="ARBA" id="ARBA00022692"/>
    </source>
</evidence>
<protein>
    <submittedName>
        <fullName evidence="16">PCDHD1</fullName>
    </submittedName>
</protein>
<dbReference type="PROSITE" id="PS50268">
    <property type="entry name" value="CADHERIN_2"/>
    <property type="match status" value="6"/>
</dbReference>